<dbReference type="PROSITE" id="PS50011">
    <property type="entry name" value="PROTEIN_KINASE_DOM"/>
    <property type="match status" value="1"/>
</dbReference>
<keyword evidence="10" id="KW-1185">Reference proteome</keyword>
<dbReference type="SMART" id="SM00220">
    <property type="entry name" value="S_TKc"/>
    <property type="match status" value="1"/>
</dbReference>
<evidence type="ECO:0000256" key="7">
    <source>
        <dbReference type="SAM" id="Phobius"/>
    </source>
</evidence>
<dbReference type="HOGENOM" id="CLU_546171_0_0_7"/>
<dbReference type="InterPro" id="IPR000719">
    <property type="entry name" value="Prot_kinase_dom"/>
</dbReference>
<evidence type="ECO:0000256" key="1">
    <source>
        <dbReference type="ARBA" id="ARBA00012513"/>
    </source>
</evidence>
<evidence type="ECO:0000256" key="6">
    <source>
        <dbReference type="SAM" id="MobiDB-lite"/>
    </source>
</evidence>
<evidence type="ECO:0000313" key="10">
    <source>
        <dbReference type="Proteomes" id="UP000002139"/>
    </source>
</evidence>
<dbReference type="PROSITE" id="PS00108">
    <property type="entry name" value="PROTEIN_KINASE_ST"/>
    <property type="match status" value="1"/>
</dbReference>
<keyword evidence="4 9" id="KW-0418">Kinase</keyword>
<feature type="region of interest" description="Disordered" evidence="6">
    <location>
        <begin position="386"/>
        <end position="492"/>
    </location>
</feature>
<evidence type="ECO:0000313" key="9">
    <source>
        <dbReference type="EMBL" id="CAN94115.1"/>
    </source>
</evidence>
<dbReference type="GO" id="GO:0005524">
    <property type="term" value="F:ATP binding"/>
    <property type="evidence" value="ECO:0007669"/>
    <property type="project" value="UniProtKB-KW"/>
</dbReference>
<dbReference type="Pfam" id="PF00069">
    <property type="entry name" value="Pkinase"/>
    <property type="match status" value="1"/>
</dbReference>
<reference evidence="9 10" key="1">
    <citation type="journal article" date="2007" name="Nat. Biotechnol.">
        <title>Complete genome sequence of the myxobacterium Sorangium cellulosum.</title>
        <authorList>
            <person name="Schneiker S."/>
            <person name="Perlova O."/>
            <person name="Kaiser O."/>
            <person name="Gerth K."/>
            <person name="Alici A."/>
            <person name="Altmeyer M.O."/>
            <person name="Bartels D."/>
            <person name="Bekel T."/>
            <person name="Beyer S."/>
            <person name="Bode E."/>
            <person name="Bode H.B."/>
            <person name="Bolten C.J."/>
            <person name="Choudhuri J.V."/>
            <person name="Doss S."/>
            <person name="Elnakady Y.A."/>
            <person name="Frank B."/>
            <person name="Gaigalat L."/>
            <person name="Goesmann A."/>
            <person name="Groeger C."/>
            <person name="Gross F."/>
            <person name="Jelsbak L."/>
            <person name="Jelsbak L."/>
            <person name="Kalinowski J."/>
            <person name="Kegler C."/>
            <person name="Knauber T."/>
            <person name="Konietzny S."/>
            <person name="Kopp M."/>
            <person name="Krause L."/>
            <person name="Krug D."/>
            <person name="Linke B."/>
            <person name="Mahmud T."/>
            <person name="Martinez-Arias R."/>
            <person name="McHardy A.C."/>
            <person name="Merai M."/>
            <person name="Meyer F."/>
            <person name="Mormann S."/>
            <person name="Munoz-Dorado J."/>
            <person name="Perez J."/>
            <person name="Pradella S."/>
            <person name="Rachid S."/>
            <person name="Raddatz G."/>
            <person name="Rosenau F."/>
            <person name="Rueckert C."/>
            <person name="Sasse F."/>
            <person name="Scharfe M."/>
            <person name="Schuster S.C."/>
            <person name="Suen G."/>
            <person name="Treuner-Lange A."/>
            <person name="Velicer G.J."/>
            <person name="Vorholter F.-J."/>
            <person name="Weissman K.J."/>
            <person name="Welch R.D."/>
            <person name="Wenzel S.C."/>
            <person name="Whitworth D.E."/>
            <person name="Wilhelm S."/>
            <person name="Wittmann C."/>
            <person name="Bloecker H."/>
            <person name="Puehler A."/>
            <person name="Mueller R."/>
        </authorList>
    </citation>
    <scope>NUCLEOTIDE SEQUENCE [LARGE SCALE GENOMIC DNA]</scope>
    <source>
        <strain evidence="10">So ce56</strain>
    </source>
</reference>
<keyword evidence="3" id="KW-0547">Nucleotide-binding</keyword>
<dbReference type="PANTHER" id="PTHR43671">
    <property type="entry name" value="SERINE/THREONINE-PROTEIN KINASE NEK"/>
    <property type="match status" value="1"/>
</dbReference>
<dbReference type="Proteomes" id="UP000002139">
    <property type="component" value="Chromosome"/>
</dbReference>
<evidence type="ECO:0000256" key="5">
    <source>
        <dbReference type="ARBA" id="ARBA00022840"/>
    </source>
</evidence>
<keyword evidence="7" id="KW-0812">Transmembrane</keyword>
<dbReference type="EMBL" id="AM746676">
    <property type="protein sequence ID" value="CAN94115.1"/>
    <property type="molecule type" value="Genomic_DNA"/>
</dbReference>
<dbReference type="Gene3D" id="1.10.510.10">
    <property type="entry name" value="Transferase(Phosphotransferase) domain 1"/>
    <property type="match status" value="1"/>
</dbReference>
<dbReference type="GO" id="GO:0004674">
    <property type="term" value="F:protein serine/threonine kinase activity"/>
    <property type="evidence" value="ECO:0007669"/>
    <property type="project" value="UniProtKB-EC"/>
</dbReference>
<organism evidence="9 10">
    <name type="scientific">Sorangium cellulosum (strain So ce56)</name>
    <name type="common">Polyangium cellulosum (strain So ce56)</name>
    <dbReference type="NCBI Taxonomy" id="448385"/>
    <lineage>
        <taxon>Bacteria</taxon>
        <taxon>Pseudomonadati</taxon>
        <taxon>Myxococcota</taxon>
        <taxon>Polyangia</taxon>
        <taxon>Polyangiales</taxon>
        <taxon>Polyangiaceae</taxon>
        <taxon>Sorangium</taxon>
    </lineage>
</organism>
<evidence type="ECO:0000256" key="2">
    <source>
        <dbReference type="ARBA" id="ARBA00022679"/>
    </source>
</evidence>
<feature type="transmembrane region" description="Helical" evidence="7">
    <location>
        <begin position="590"/>
        <end position="612"/>
    </location>
</feature>
<gene>
    <name evidence="9" type="ordered locus">sce3955</name>
</gene>
<keyword evidence="5" id="KW-0067">ATP-binding</keyword>
<dbReference type="PANTHER" id="PTHR43671:SF13">
    <property type="entry name" value="SERINE_THREONINE-PROTEIN KINASE NEK2"/>
    <property type="match status" value="1"/>
</dbReference>
<dbReference type="CDD" id="cd14014">
    <property type="entry name" value="STKc_PknB_like"/>
    <property type="match status" value="1"/>
</dbReference>
<dbReference type="Gene3D" id="3.30.200.20">
    <property type="entry name" value="Phosphorylase Kinase, domain 1"/>
    <property type="match status" value="1"/>
</dbReference>
<sequence>MARWTWDDRTGKLGFTLRSSGPVRYGSGSMADDVFGIVGTTQAGNFHVEQVVAEGGFGVVYRALHAGFRAPVALKCLKVSEAKTPRERQLFLEKFREEAQLLFRLSASIPEVVRPLHVDVLHLKRGEFVPFLALEWLEGESLDKVIDRRRLKGEPPIPLHRLMKMMRPIAQAIARAHRFPSPNGTVSIIHRDLKPENIFITTQEGTERLKILDYGIAQAKTLAEQAVGRVTNGDPLNAFSPAYGAPEQWAPKRFGQAGTWTDVWGLALTMVEALVGRQVIDGEAQAMMGTALDVKRRPTPRTEGANVPPEVDAVFERALAVSPRDRTRDIEAFWTELEAAMGLPATFGRTSAQDDAYSVPPPPSSSMRAAPQVKRAAHVWLDTPSDAGSLELDLDVAPASMRSPRGGRREGPASSVRPPPPSDSAGLEMDLPEAPQSPHSRGMGALVPESMPTSARGRGGLAEATPVGALPRGGGMESAAPSMLARGGGMGGMIESTPPLEMALSVAPRTTSVAPAAVRALSDMPSSRYRPTARPPADVRPRPPDPKPLGGPTLLQQLGLPVACIVFACVVTVADLIMKQSGEALSFGPVRSFWVAGVLLLFGVGLFFWRMLGDAGDA</sequence>
<protein>
    <recommendedName>
        <fullName evidence="1">non-specific serine/threonine protein kinase</fullName>
        <ecNumber evidence="1">2.7.11.1</ecNumber>
    </recommendedName>
</protein>
<evidence type="ECO:0000259" key="8">
    <source>
        <dbReference type="PROSITE" id="PS50011"/>
    </source>
</evidence>
<dbReference type="eggNOG" id="COG0515">
    <property type="taxonomic scope" value="Bacteria"/>
</dbReference>
<feature type="region of interest" description="Disordered" evidence="6">
    <location>
        <begin position="352"/>
        <end position="371"/>
    </location>
</feature>
<dbReference type="KEGG" id="scl:sce3955"/>
<dbReference type="BioCyc" id="SCEL448385:SCE_RS20280-MONOMER"/>
<feature type="region of interest" description="Disordered" evidence="6">
    <location>
        <begin position="520"/>
        <end position="552"/>
    </location>
</feature>
<dbReference type="AlphaFoldDB" id="A9EQA5"/>
<feature type="domain" description="Protein kinase" evidence="8">
    <location>
        <begin position="46"/>
        <end position="341"/>
    </location>
</feature>
<keyword evidence="7" id="KW-0472">Membrane</keyword>
<dbReference type="STRING" id="448385.sce3955"/>
<feature type="transmembrane region" description="Helical" evidence="7">
    <location>
        <begin position="558"/>
        <end position="578"/>
    </location>
</feature>
<dbReference type="EC" id="2.7.11.1" evidence="1"/>
<proteinExistence type="predicted"/>
<accession>A9EQA5</accession>
<evidence type="ECO:0000256" key="3">
    <source>
        <dbReference type="ARBA" id="ARBA00022741"/>
    </source>
</evidence>
<keyword evidence="2 9" id="KW-0808">Transferase</keyword>
<dbReference type="InterPro" id="IPR008271">
    <property type="entry name" value="Ser/Thr_kinase_AS"/>
</dbReference>
<dbReference type="SUPFAM" id="SSF56112">
    <property type="entry name" value="Protein kinase-like (PK-like)"/>
    <property type="match status" value="1"/>
</dbReference>
<dbReference type="InterPro" id="IPR050660">
    <property type="entry name" value="NEK_Ser/Thr_kinase"/>
</dbReference>
<evidence type="ECO:0000256" key="4">
    <source>
        <dbReference type="ARBA" id="ARBA00022777"/>
    </source>
</evidence>
<dbReference type="InterPro" id="IPR011009">
    <property type="entry name" value="Kinase-like_dom_sf"/>
</dbReference>
<name>A9EQA5_SORC5</name>
<keyword evidence="7" id="KW-1133">Transmembrane helix</keyword>